<evidence type="ECO:0000259" key="2">
    <source>
        <dbReference type="Pfam" id="PF06580"/>
    </source>
</evidence>
<sequence length="352" mass="41327">MNKQSKHPYWVVDFLMEKRFRVQRHLLIWLYLIYTEVLCHQADDVYTGNIDEYRLIGKIMLFMAMVYFNMYVLVPKQLYKDKYLSYLISIAITIIGSLLLFDVTFGYFFNQYKLPNVPPTTLLDSLDSINMVGVGVLSSTSIKLLQKWKLNASRIYDLEKSALQVELRELKNQINPHFLFNMLNNVNVLTLKNPQKASLVVLKLSEFLRYQLYETSKHHVSLASEILFLEDFFALENIRRDDFYYSICNQIPDELMESKLPPNLFLIFVENAVKHSSDPDWPSSVELKFFQNENKLEFQCINTKPKDPAYFSTNGLGLTNVTRRLKLIYGDDYNLIINDQVNKFEIKLSIPL</sequence>
<dbReference type="Gene3D" id="3.30.565.10">
    <property type="entry name" value="Histidine kinase-like ATPase, C-terminal domain"/>
    <property type="match status" value="1"/>
</dbReference>
<protein>
    <submittedName>
        <fullName evidence="3">Histidine kinase</fullName>
    </submittedName>
</protein>
<evidence type="ECO:0000256" key="1">
    <source>
        <dbReference type="SAM" id="Phobius"/>
    </source>
</evidence>
<dbReference type="Pfam" id="PF06580">
    <property type="entry name" value="His_kinase"/>
    <property type="match status" value="1"/>
</dbReference>
<evidence type="ECO:0000313" key="4">
    <source>
        <dbReference type="Proteomes" id="UP000321291"/>
    </source>
</evidence>
<dbReference type="EMBL" id="CP042434">
    <property type="protein sequence ID" value="QEC72264.1"/>
    <property type="molecule type" value="Genomic_DNA"/>
</dbReference>
<dbReference type="AlphaFoldDB" id="A0A5B8VKZ5"/>
<organism evidence="3 4">
    <name type="scientific">Arachidicoccus ginsenosidivorans</name>
    <dbReference type="NCBI Taxonomy" id="496057"/>
    <lineage>
        <taxon>Bacteria</taxon>
        <taxon>Pseudomonadati</taxon>
        <taxon>Bacteroidota</taxon>
        <taxon>Chitinophagia</taxon>
        <taxon>Chitinophagales</taxon>
        <taxon>Chitinophagaceae</taxon>
        <taxon>Arachidicoccus</taxon>
    </lineage>
</organism>
<dbReference type="InterPro" id="IPR036890">
    <property type="entry name" value="HATPase_C_sf"/>
</dbReference>
<keyword evidence="3" id="KW-0418">Kinase</keyword>
<dbReference type="Proteomes" id="UP000321291">
    <property type="component" value="Chromosome"/>
</dbReference>
<keyword evidence="4" id="KW-1185">Reference proteome</keyword>
<keyword evidence="1" id="KW-0812">Transmembrane</keyword>
<feature type="transmembrane region" description="Helical" evidence="1">
    <location>
        <begin position="55"/>
        <end position="74"/>
    </location>
</feature>
<dbReference type="InterPro" id="IPR050640">
    <property type="entry name" value="Bact_2-comp_sensor_kinase"/>
</dbReference>
<keyword evidence="1" id="KW-1133">Transmembrane helix</keyword>
<feature type="domain" description="Signal transduction histidine kinase internal region" evidence="2">
    <location>
        <begin position="166"/>
        <end position="241"/>
    </location>
</feature>
<name>A0A5B8VKZ5_9BACT</name>
<keyword evidence="3" id="KW-0808">Transferase</keyword>
<dbReference type="InterPro" id="IPR010559">
    <property type="entry name" value="Sig_transdc_His_kin_internal"/>
</dbReference>
<evidence type="ECO:0000313" key="3">
    <source>
        <dbReference type="EMBL" id="QEC72264.1"/>
    </source>
</evidence>
<reference evidence="3 4" key="1">
    <citation type="journal article" date="2017" name="Int. J. Syst. Evol. Microbiol.">
        <title>Arachidicoccus ginsenosidivorans sp. nov., with ginsenoside-converting activity isolated from ginseng cultivating soil.</title>
        <authorList>
            <person name="Siddiqi M.Z."/>
            <person name="Aslam Z."/>
            <person name="Im W.T."/>
        </authorList>
    </citation>
    <scope>NUCLEOTIDE SEQUENCE [LARGE SCALE GENOMIC DNA]</scope>
    <source>
        <strain evidence="3 4">Gsoil 809</strain>
    </source>
</reference>
<feature type="transmembrane region" description="Helical" evidence="1">
    <location>
        <begin position="86"/>
        <end position="108"/>
    </location>
</feature>
<dbReference type="GO" id="GO:0000155">
    <property type="term" value="F:phosphorelay sensor kinase activity"/>
    <property type="evidence" value="ECO:0007669"/>
    <property type="project" value="InterPro"/>
</dbReference>
<dbReference type="KEGG" id="agi:FSB73_11880"/>
<dbReference type="GO" id="GO:0016020">
    <property type="term" value="C:membrane"/>
    <property type="evidence" value="ECO:0007669"/>
    <property type="project" value="InterPro"/>
</dbReference>
<proteinExistence type="predicted"/>
<dbReference type="PANTHER" id="PTHR34220:SF7">
    <property type="entry name" value="SENSOR HISTIDINE KINASE YPDA"/>
    <property type="match status" value="1"/>
</dbReference>
<keyword evidence="1" id="KW-0472">Membrane</keyword>
<feature type="transmembrane region" description="Helical" evidence="1">
    <location>
        <begin position="26"/>
        <end position="43"/>
    </location>
</feature>
<gene>
    <name evidence="3" type="ORF">FSB73_11880</name>
</gene>
<dbReference type="PANTHER" id="PTHR34220">
    <property type="entry name" value="SENSOR HISTIDINE KINASE YPDA"/>
    <property type="match status" value="1"/>
</dbReference>
<accession>A0A5B8VKZ5</accession>